<dbReference type="EMBL" id="RDQH01000340">
    <property type="protein sequence ID" value="RXH78128.1"/>
    <property type="molecule type" value="Genomic_DNA"/>
</dbReference>
<dbReference type="Proteomes" id="UP000290289">
    <property type="component" value="Chromosome 14"/>
</dbReference>
<keyword evidence="2" id="KW-1185">Reference proteome</keyword>
<comment type="caution">
    <text evidence="1">The sequence shown here is derived from an EMBL/GenBank/DDBJ whole genome shotgun (WGS) entry which is preliminary data.</text>
</comment>
<organism evidence="1 2">
    <name type="scientific">Malus domestica</name>
    <name type="common">Apple</name>
    <name type="synonym">Pyrus malus</name>
    <dbReference type="NCBI Taxonomy" id="3750"/>
    <lineage>
        <taxon>Eukaryota</taxon>
        <taxon>Viridiplantae</taxon>
        <taxon>Streptophyta</taxon>
        <taxon>Embryophyta</taxon>
        <taxon>Tracheophyta</taxon>
        <taxon>Spermatophyta</taxon>
        <taxon>Magnoliopsida</taxon>
        <taxon>eudicotyledons</taxon>
        <taxon>Gunneridae</taxon>
        <taxon>Pentapetalae</taxon>
        <taxon>rosids</taxon>
        <taxon>fabids</taxon>
        <taxon>Rosales</taxon>
        <taxon>Rosaceae</taxon>
        <taxon>Amygdaloideae</taxon>
        <taxon>Maleae</taxon>
        <taxon>Malus</taxon>
    </lineage>
</organism>
<reference evidence="1 2" key="1">
    <citation type="submission" date="2018-10" db="EMBL/GenBank/DDBJ databases">
        <title>A high-quality apple genome assembly.</title>
        <authorList>
            <person name="Hu J."/>
        </authorList>
    </citation>
    <scope>NUCLEOTIDE SEQUENCE [LARGE SCALE GENOMIC DNA]</scope>
    <source>
        <strain evidence="2">cv. HFTH1</strain>
        <tissue evidence="1">Young leaf</tissue>
    </source>
</reference>
<evidence type="ECO:0000313" key="1">
    <source>
        <dbReference type="EMBL" id="RXH78128.1"/>
    </source>
</evidence>
<protein>
    <submittedName>
        <fullName evidence="1">Uncharacterized protein</fullName>
    </submittedName>
</protein>
<accession>A0A498I2S9</accession>
<evidence type="ECO:0000313" key="2">
    <source>
        <dbReference type="Proteomes" id="UP000290289"/>
    </source>
</evidence>
<sequence length="183" mass="21492">MLDIAIDSLLLITPPLRVTAMRNRYLYNWAVYLMKNLIWSNSSVAILYCSRVYVSRCFDNHQSSEHYESMSKELSADMSKKHTGTMSTYCPAPLRSTPPLRVTAMRNRYLYNWAVYLMKNLIWSNSSVAILYCSRVIYEIIETSGYTRWFDYKPPPFWSNNLSQLLNLVQDVLRCYMAANFEE</sequence>
<gene>
    <name evidence="1" type="ORF">DVH24_040099</name>
</gene>
<dbReference type="AlphaFoldDB" id="A0A498I2S9"/>
<proteinExistence type="predicted"/>
<name>A0A498I2S9_MALDO</name>